<dbReference type="RefSeq" id="WP_012470104.1">
    <property type="nucleotide sequence ID" value="NC_010814.1"/>
</dbReference>
<dbReference type="EMBL" id="CP001089">
    <property type="protein sequence ID" value="ACD95765.1"/>
    <property type="molecule type" value="Genomic_DNA"/>
</dbReference>
<dbReference type="PANTHER" id="PTHR48230">
    <property type="match status" value="1"/>
</dbReference>
<evidence type="ECO:0000313" key="8">
    <source>
        <dbReference type="EMBL" id="ACD95765.1"/>
    </source>
</evidence>
<comment type="subcellular location">
    <subcellularLocation>
        <location evidence="1">Membrane</location>
        <topology evidence="1">Multi-pass membrane protein</topology>
    </subcellularLocation>
</comment>
<evidence type="ECO:0000256" key="4">
    <source>
        <dbReference type="ARBA" id="ARBA00022989"/>
    </source>
</evidence>
<proteinExistence type="inferred from homology"/>
<evidence type="ECO:0000256" key="5">
    <source>
        <dbReference type="ARBA" id="ARBA00023136"/>
    </source>
</evidence>
<dbReference type="Pfam" id="PF10520">
    <property type="entry name" value="Lipid_desat"/>
    <property type="match status" value="1"/>
</dbReference>
<gene>
    <name evidence="8" type="ordered locus">Glov_2049</name>
</gene>
<dbReference type="GO" id="GO:0016020">
    <property type="term" value="C:membrane"/>
    <property type="evidence" value="ECO:0007669"/>
    <property type="project" value="UniProtKB-SubCell"/>
</dbReference>
<keyword evidence="4 6" id="KW-1133">Transmembrane helix</keyword>
<dbReference type="AlphaFoldDB" id="B3E3E6"/>
<dbReference type="OrthoDB" id="5635021at2"/>
<comment type="similarity">
    <text evidence="2">Belongs to the fatty acid desaturase CarF family.</text>
</comment>
<feature type="transmembrane region" description="Helical" evidence="6">
    <location>
        <begin position="142"/>
        <end position="164"/>
    </location>
</feature>
<feature type="transmembrane region" description="Helical" evidence="6">
    <location>
        <begin position="26"/>
        <end position="47"/>
    </location>
</feature>
<dbReference type="KEGG" id="glo:Glov_2049"/>
<evidence type="ECO:0000313" key="9">
    <source>
        <dbReference type="Proteomes" id="UP000002420"/>
    </source>
</evidence>
<sequence>MAQISCKQQQFNAAMQRYTDLQRYQVFSTLVAVANLSLQCCLLFHAWRYSIGVVWQILAILVAFLVTDFINGLVHMFMDNNDRYESLAGPLIANFHLHHKTPQYKKRNLLAVYFTETGSKVWLVGYLAVACLSAVFFRLPPLALFVLAYVGILSSVAEVSHYLCHSSTSTVSRLLGTSGILLSKRHHARHHLQDNISYAFLNGVTDPLLNLIAARIYKGYKQTTDLHYATYTATETAVR</sequence>
<dbReference type="STRING" id="398767.Glov_2049"/>
<dbReference type="HOGENOM" id="CLU_1159762_0_0_7"/>
<dbReference type="PANTHER" id="PTHR48230:SF1">
    <property type="entry name" value="LIPID DESATURASE DOMAIN-CONTAINING PROTEIN"/>
    <property type="match status" value="1"/>
</dbReference>
<reference evidence="8 9" key="1">
    <citation type="submission" date="2008-05" db="EMBL/GenBank/DDBJ databases">
        <title>Complete sequence of chromosome of Geobacter lovleyi SZ.</title>
        <authorList>
            <consortium name="US DOE Joint Genome Institute"/>
            <person name="Lucas S."/>
            <person name="Copeland A."/>
            <person name="Lapidus A."/>
            <person name="Glavina del Rio T."/>
            <person name="Dalin E."/>
            <person name="Tice H."/>
            <person name="Bruce D."/>
            <person name="Goodwin L."/>
            <person name="Pitluck S."/>
            <person name="Chertkov O."/>
            <person name="Meincke L."/>
            <person name="Brettin T."/>
            <person name="Detter J.C."/>
            <person name="Han C."/>
            <person name="Tapia R."/>
            <person name="Kuske C.R."/>
            <person name="Schmutz J."/>
            <person name="Larimer F."/>
            <person name="Land M."/>
            <person name="Hauser L."/>
            <person name="Kyrpides N."/>
            <person name="Mikhailova N."/>
            <person name="Sung Y."/>
            <person name="Fletcher K.E."/>
            <person name="Ritalahti K.M."/>
            <person name="Loeffler F.E."/>
            <person name="Richardson P."/>
        </authorList>
    </citation>
    <scope>NUCLEOTIDE SEQUENCE [LARGE SCALE GENOMIC DNA]</scope>
    <source>
        <strain evidence="9">ATCC BAA-1151 / DSM 17278 / SZ</strain>
    </source>
</reference>
<keyword evidence="3 6" id="KW-0812">Transmembrane</keyword>
<accession>B3E3E6</accession>
<feature type="transmembrane region" description="Helical" evidence="6">
    <location>
        <begin position="110"/>
        <end position="136"/>
    </location>
</feature>
<feature type="transmembrane region" description="Helical" evidence="6">
    <location>
        <begin position="53"/>
        <end position="74"/>
    </location>
</feature>
<dbReference type="InterPro" id="IPR053335">
    <property type="entry name" value="Fatty_acid_desaturase_CarF"/>
</dbReference>
<keyword evidence="9" id="KW-1185">Reference proteome</keyword>
<protein>
    <recommendedName>
        <fullName evidence="7">Lipid desaturase domain-containing protein</fullName>
    </recommendedName>
</protein>
<feature type="domain" description="Lipid desaturase" evidence="7">
    <location>
        <begin position="65"/>
        <end position="211"/>
    </location>
</feature>
<dbReference type="Proteomes" id="UP000002420">
    <property type="component" value="Chromosome"/>
</dbReference>
<evidence type="ECO:0000256" key="6">
    <source>
        <dbReference type="SAM" id="Phobius"/>
    </source>
</evidence>
<organism evidence="8 9">
    <name type="scientific">Trichlorobacter lovleyi (strain ATCC BAA-1151 / DSM 17278 / SZ)</name>
    <name type="common">Geobacter lovleyi</name>
    <dbReference type="NCBI Taxonomy" id="398767"/>
    <lineage>
        <taxon>Bacteria</taxon>
        <taxon>Pseudomonadati</taxon>
        <taxon>Thermodesulfobacteriota</taxon>
        <taxon>Desulfuromonadia</taxon>
        <taxon>Geobacterales</taxon>
        <taxon>Geobacteraceae</taxon>
        <taxon>Trichlorobacter</taxon>
    </lineage>
</organism>
<keyword evidence="5 6" id="KW-0472">Membrane</keyword>
<name>B3E3E6_TRIL1</name>
<evidence type="ECO:0000256" key="2">
    <source>
        <dbReference type="ARBA" id="ARBA00007620"/>
    </source>
</evidence>
<dbReference type="InterPro" id="IPR019547">
    <property type="entry name" value="Lipid_desat"/>
</dbReference>
<evidence type="ECO:0000259" key="7">
    <source>
        <dbReference type="Pfam" id="PF10520"/>
    </source>
</evidence>
<evidence type="ECO:0000256" key="3">
    <source>
        <dbReference type="ARBA" id="ARBA00022692"/>
    </source>
</evidence>
<evidence type="ECO:0000256" key="1">
    <source>
        <dbReference type="ARBA" id="ARBA00004141"/>
    </source>
</evidence>